<evidence type="ECO:0000256" key="6">
    <source>
        <dbReference type="ARBA" id="ARBA00023180"/>
    </source>
</evidence>
<feature type="domain" description="THD" evidence="8">
    <location>
        <begin position="217"/>
        <end position="347"/>
    </location>
</feature>
<evidence type="ECO:0000256" key="4">
    <source>
        <dbReference type="ARBA" id="ARBA00022525"/>
    </source>
</evidence>
<evidence type="ECO:0000256" key="1">
    <source>
        <dbReference type="ARBA" id="ARBA00004613"/>
    </source>
</evidence>
<dbReference type="PANTHER" id="PTHR15151:SF24">
    <property type="entry name" value="A PROLIFERATION-INDUCING LIGAND-LIKE PROTEIN-RELATED"/>
    <property type="match status" value="1"/>
</dbReference>
<protein>
    <recommendedName>
        <fullName evidence="8">THD domain-containing protein</fullName>
    </recommendedName>
</protein>
<keyword evidence="4" id="KW-0964">Secreted</keyword>
<dbReference type="Pfam" id="PF00229">
    <property type="entry name" value="TNF"/>
    <property type="match status" value="1"/>
</dbReference>
<organism evidence="9 10">
    <name type="scientific">Meganyctiphanes norvegica</name>
    <name type="common">Northern krill</name>
    <name type="synonym">Thysanopoda norvegica</name>
    <dbReference type="NCBI Taxonomy" id="48144"/>
    <lineage>
        <taxon>Eukaryota</taxon>
        <taxon>Metazoa</taxon>
        <taxon>Ecdysozoa</taxon>
        <taxon>Arthropoda</taxon>
        <taxon>Crustacea</taxon>
        <taxon>Multicrustacea</taxon>
        <taxon>Malacostraca</taxon>
        <taxon>Eumalacostraca</taxon>
        <taxon>Eucarida</taxon>
        <taxon>Euphausiacea</taxon>
        <taxon>Euphausiidae</taxon>
        <taxon>Meganyctiphanes</taxon>
    </lineage>
</organism>
<feature type="region of interest" description="Disordered" evidence="7">
    <location>
        <begin position="76"/>
        <end position="114"/>
    </location>
</feature>
<evidence type="ECO:0000256" key="7">
    <source>
        <dbReference type="SAM" id="MobiDB-lite"/>
    </source>
</evidence>
<dbReference type="GO" id="GO:0005125">
    <property type="term" value="F:cytokine activity"/>
    <property type="evidence" value="ECO:0007669"/>
    <property type="project" value="UniProtKB-KW"/>
</dbReference>
<evidence type="ECO:0000256" key="5">
    <source>
        <dbReference type="ARBA" id="ARBA00023157"/>
    </source>
</evidence>
<keyword evidence="6" id="KW-0325">Glycoprotein</keyword>
<dbReference type="PROSITE" id="PS50049">
    <property type="entry name" value="THD_2"/>
    <property type="match status" value="1"/>
</dbReference>
<dbReference type="GO" id="GO:0016020">
    <property type="term" value="C:membrane"/>
    <property type="evidence" value="ECO:0007669"/>
    <property type="project" value="InterPro"/>
</dbReference>
<dbReference type="InterPro" id="IPR006052">
    <property type="entry name" value="TNF_dom"/>
</dbReference>
<dbReference type="GO" id="GO:0005615">
    <property type="term" value="C:extracellular space"/>
    <property type="evidence" value="ECO:0007669"/>
    <property type="project" value="UniProtKB-KW"/>
</dbReference>
<gene>
    <name evidence="9" type="ORF">MNOR_LOCUS9848</name>
</gene>
<name>A0AAV2QAR7_MEGNR</name>
<dbReference type="InterPro" id="IPR051748">
    <property type="entry name" value="TNF_Ligand_Superfamily"/>
</dbReference>
<dbReference type="GO" id="GO:0006955">
    <property type="term" value="P:immune response"/>
    <property type="evidence" value="ECO:0007669"/>
    <property type="project" value="InterPro"/>
</dbReference>
<evidence type="ECO:0000313" key="9">
    <source>
        <dbReference type="EMBL" id="CAL4075683.1"/>
    </source>
</evidence>
<dbReference type="InterPro" id="IPR008983">
    <property type="entry name" value="Tumour_necrosis_fac-like_dom"/>
</dbReference>
<dbReference type="SUPFAM" id="SSF49842">
    <property type="entry name" value="TNF-like"/>
    <property type="match status" value="1"/>
</dbReference>
<accession>A0AAV2QAR7</accession>
<reference evidence="9 10" key="1">
    <citation type="submission" date="2024-05" db="EMBL/GenBank/DDBJ databases">
        <authorList>
            <person name="Wallberg A."/>
        </authorList>
    </citation>
    <scope>NUCLEOTIDE SEQUENCE [LARGE SCALE GENOMIC DNA]</scope>
</reference>
<evidence type="ECO:0000259" key="8">
    <source>
        <dbReference type="PROSITE" id="PS50049"/>
    </source>
</evidence>
<dbReference type="PROSITE" id="PS00251">
    <property type="entry name" value="THD_1"/>
    <property type="match status" value="1"/>
</dbReference>
<dbReference type="AlphaFoldDB" id="A0AAV2QAR7"/>
<comment type="caution">
    <text evidence="9">The sequence shown here is derived from an EMBL/GenBank/DDBJ whole genome shotgun (WGS) entry which is preliminary data.</text>
</comment>
<keyword evidence="5" id="KW-1015">Disulfide bond</keyword>
<evidence type="ECO:0000313" key="10">
    <source>
        <dbReference type="Proteomes" id="UP001497623"/>
    </source>
</evidence>
<dbReference type="EMBL" id="CAXKWB010004842">
    <property type="protein sequence ID" value="CAL4075683.1"/>
    <property type="molecule type" value="Genomic_DNA"/>
</dbReference>
<comment type="similarity">
    <text evidence="2">Belongs to the tumor necrosis factor family.</text>
</comment>
<dbReference type="GO" id="GO:0005164">
    <property type="term" value="F:tumor necrosis factor receptor binding"/>
    <property type="evidence" value="ECO:0007669"/>
    <property type="project" value="InterPro"/>
</dbReference>
<feature type="non-terminal residue" evidence="9">
    <location>
        <position position="1"/>
    </location>
</feature>
<dbReference type="InterPro" id="IPR021184">
    <property type="entry name" value="TNF_CS"/>
</dbReference>
<dbReference type="Proteomes" id="UP001497623">
    <property type="component" value="Unassembled WGS sequence"/>
</dbReference>
<evidence type="ECO:0000256" key="3">
    <source>
        <dbReference type="ARBA" id="ARBA00022514"/>
    </source>
</evidence>
<comment type="subcellular location">
    <subcellularLocation>
        <location evidence="1">Secreted</location>
    </subcellularLocation>
</comment>
<sequence>VQDAPGNLEDGEEDEVFLLQRKKRSIPVFEESYGVDFSKIHSKAVADKLRLYKTLSQSEEDWALPTANDDAIKPHHRVSSTWTSGRPKTSFEKEQVRRSQALRNKVSKKRTSKEDFETRASRFKKFPFDLVKSIDGAGHKNLLDMSFPDPLLSGPEPEPVLYRNSFAKATESANPPPRSSRLTNSVNLEPVPQLAAAAYKRKNRKHTRRSRGRSQITVAHFIASNNTMEDNSLIHKSWTPAPWMEKLGLNKKYQLNLGTVTVKEPGLYYIYSQVLYANGRYGTGYQIVVDGIPVMECNLAPLEPTNSCHTSGVTYLPRNAAVVVRDLERYMTPIIREEASFFGLVKLLDAPASPEALILG</sequence>
<dbReference type="Gene3D" id="2.60.120.40">
    <property type="match status" value="1"/>
</dbReference>
<keyword evidence="10" id="KW-1185">Reference proteome</keyword>
<keyword evidence="3" id="KW-0202">Cytokine</keyword>
<dbReference type="PANTHER" id="PTHR15151">
    <property type="entry name" value="PROTEIN EIGER"/>
    <property type="match status" value="1"/>
</dbReference>
<proteinExistence type="inferred from homology"/>
<evidence type="ECO:0000256" key="2">
    <source>
        <dbReference type="ARBA" id="ARBA00008670"/>
    </source>
</evidence>